<feature type="domain" description="Aldehyde dehydrogenase" evidence="8">
    <location>
        <begin position="156"/>
        <end position="619"/>
    </location>
</feature>
<dbReference type="GO" id="GO:0004029">
    <property type="term" value="F:aldehyde dehydrogenase (NAD+) activity"/>
    <property type="evidence" value="ECO:0007669"/>
    <property type="project" value="UniProtKB-EC"/>
</dbReference>
<dbReference type="GO" id="GO:1905627">
    <property type="term" value="P:regulation of serotonin biosynthetic process"/>
    <property type="evidence" value="ECO:0007669"/>
    <property type="project" value="Ensembl"/>
</dbReference>
<proteinExistence type="inferred from homology"/>
<evidence type="ECO:0000259" key="8">
    <source>
        <dbReference type="Pfam" id="PF00171"/>
    </source>
</evidence>
<dbReference type="InterPro" id="IPR016163">
    <property type="entry name" value="Ald_DH_C"/>
</dbReference>
<dbReference type="Pfam" id="PF00171">
    <property type="entry name" value="Aldedh"/>
    <property type="match status" value="1"/>
</dbReference>
<dbReference type="InterPro" id="IPR016162">
    <property type="entry name" value="Ald_DH_N"/>
</dbReference>
<comment type="similarity">
    <text evidence="1 6">Belongs to the aldehyde dehydrogenase family.</text>
</comment>
<accession>A0A8C5RBV7</accession>
<dbReference type="PROSITE" id="PS00070">
    <property type="entry name" value="ALDEHYDE_DEHYDR_CYS"/>
    <property type="match status" value="1"/>
</dbReference>
<dbReference type="InterPro" id="IPR016160">
    <property type="entry name" value="Ald_DH_CS_CYS"/>
</dbReference>
<evidence type="ECO:0000256" key="7">
    <source>
        <dbReference type="SAM" id="MobiDB-lite"/>
    </source>
</evidence>
<dbReference type="InterPro" id="IPR015590">
    <property type="entry name" value="Aldehyde_DH_dom"/>
</dbReference>
<dbReference type="GO" id="GO:0018937">
    <property type="term" value="P:nitroglycerin metabolic process"/>
    <property type="evidence" value="ECO:0007669"/>
    <property type="project" value="Ensembl"/>
</dbReference>
<evidence type="ECO:0000313" key="9">
    <source>
        <dbReference type="Ensembl" id="ENSLLTP00000000714.1"/>
    </source>
</evidence>
<reference evidence="9" key="1">
    <citation type="submission" date="2025-08" db="UniProtKB">
        <authorList>
            <consortium name="Ensembl"/>
        </authorList>
    </citation>
    <scope>IDENTIFICATION</scope>
</reference>
<name>A0A8C5RBV7_LATLA</name>
<dbReference type="FunFam" id="3.40.605.10:FF:000029">
    <property type="entry name" value="Aldehyde dehydrogenase, mitochondrial"/>
    <property type="match status" value="1"/>
</dbReference>
<dbReference type="GO" id="GO:0106435">
    <property type="term" value="F:carboxylesterase activity"/>
    <property type="evidence" value="ECO:0007669"/>
    <property type="project" value="Ensembl"/>
</dbReference>
<evidence type="ECO:0000256" key="6">
    <source>
        <dbReference type="RuleBase" id="RU003345"/>
    </source>
</evidence>
<dbReference type="EC" id="1.2.1.3" evidence="4"/>
<gene>
    <name evidence="9" type="primary">ALDH2</name>
</gene>
<evidence type="ECO:0000256" key="5">
    <source>
        <dbReference type="PROSITE-ProRule" id="PRU10007"/>
    </source>
</evidence>
<feature type="active site" evidence="5">
    <location>
        <position position="396"/>
    </location>
</feature>
<dbReference type="PROSITE" id="PS00687">
    <property type="entry name" value="ALDEHYDE_DEHYDR_GLU"/>
    <property type="match status" value="1"/>
</dbReference>
<keyword evidence="3" id="KW-0520">NAD</keyword>
<dbReference type="InterPro" id="IPR029510">
    <property type="entry name" value="Ald_DH_CS_GLU"/>
</dbReference>
<dbReference type="Gene3D" id="3.40.309.10">
    <property type="entry name" value="Aldehyde Dehydrogenase, Chain A, domain 2"/>
    <property type="match status" value="1"/>
</dbReference>
<feature type="compositionally biased region" description="Basic residues" evidence="7">
    <location>
        <begin position="84"/>
        <end position="99"/>
    </location>
</feature>
<dbReference type="Ensembl" id="ENSLLTT00000000739.1">
    <property type="protein sequence ID" value="ENSLLTP00000000714.1"/>
    <property type="gene ID" value="ENSLLTG00000000567.1"/>
</dbReference>
<keyword evidence="2 6" id="KW-0560">Oxidoreductase</keyword>
<dbReference type="PANTHER" id="PTHR11699">
    <property type="entry name" value="ALDEHYDE DEHYDROGENASE-RELATED"/>
    <property type="match status" value="1"/>
</dbReference>
<dbReference type="GeneTree" id="ENSGT00940000156240"/>
<evidence type="ECO:0000256" key="1">
    <source>
        <dbReference type="ARBA" id="ARBA00009986"/>
    </source>
</evidence>
<keyword evidence="10" id="KW-1185">Reference proteome</keyword>
<dbReference type="GO" id="GO:0046185">
    <property type="term" value="P:aldehyde catabolic process"/>
    <property type="evidence" value="ECO:0007669"/>
    <property type="project" value="Ensembl"/>
</dbReference>
<dbReference type="Gene3D" id="3.40.605.10">
    <property type="entry name" value="Aldehyde Dehydrogenase, Chain A, domain 1"/>
    <property type="match status" value="1"/>
</dbReference>
<reference evidence="9" key="2">
    <citation type="submission" date="2025-09" db="UniProtKB">
        <authorList>
            <consortium name="Ensembl"/>
        </authorList>
    </citation>
    <scope>IDENTIFICATION</scope>
</reference>
<organism evidence="9 10">
    <name type="scientific">Laticauda laticaudata</name>
    <name type="common">Blue-ringed sea krait</name>
    <name type="synonym">Blue-lipped sea krait</name>
    <dbReference type="NCBI Taxonomy" id="8630"/>
    <lineage>
        <taxon>Eukaryota</taxon>
        <taxon>Metazoa</taxon>
        <taxon>Chordata</taxon>
        <taxon>Craniata</taxon>
        <taxon>Vertebrata</taxon>
        <taxon>Euteleostomi</taxon>
        <taxon>Lepidosauria</taxon>
        <taxon>Squamata</taxon>
        <taxon>Bifurcata</taxon>
        <taxon>Unidentata</taxon>
        <taxon>Episquamata</taxon>
        <taxon>Toxicofera</taxon>
        <taxon>Serpentes</taxon>
        <taxon>Colubroidea</taxon>
        <taxon>Elapidae</taxon>
        <taxon>Laticaudinae</taxon>
        <taxon>Laticauda</taxon>
    </lineage>
</organism>
<sequence length="628" mass="69007">MLSRTGGDGAEAPHLPLSRLGRLHSAWHRRGSQKAAALPGSIGGWGEELAGRRAMRGGRARREALRPPGWSAIGCREAEGRPRAPPRPRKWVKRQRRRSSLPPPEKMLRLALRSSARLRLGAPLRLACQPLSSAAVPAPNPQPEIAYHKIFINNEWHDAVSKKTFPTINPSTGEVICQVAEGDKADVDKAVKAARDAFKFGSPWRRMDASQRGKLLHRLADLIERDRTYLAALETLDNGKPYAISYLVDLDMVVKKLRYYAGWADKLHGKTIPVDGDFFTYTRHEPVGVCGQIIPWNFPLLMQAWKLGPALATGNVVVMKLAEQTPLTGLYVANLIQEAGFPPGVVNIIPGYGPTAGAAISSHMEVDKVAFTGSTSVGHLIQKAAADSNMKRVTLELGGKSPNIIMSDAEMDWAVEQSHSALFFNQGQCCCAGSRTFVQEDIYHEFVERSVERAKSRIVGNPFDFQTEQGPQVDETQYKKILGYIDSGKKEGAKLLCGGSPAADKGYFIQPTIFGDVQDNMKIAKEEIFGPVMQIFKFKTVEEVIQRANETKYGLAAAVFTKDIDKANYISQGLRAGTVWINCYNVFGAQAPFGGFKESGQGREGGEYGLNPYMEVKTVTIKVPQKNS</sequence>
<evidence type="ECO:0000313" key="10">
    <source>
        <dbReference type="Proteomes" id="UP000694406"/>
    </source>
</evidence>
<dbReference type="FunFam" id="3.40.309.10:FF:000001">
    <property type="entry name" value="Mitochondrial aldehyde dehydrogenase 2"/>
    <property type="match status" value="1"/>
</dbReference>
<dbReference type="SUPFAM" id="SSF53720">
    <property type="entry name" value="ALDH-like"/>
    <property type="match status" value="1"/>
</dbReference>
<dbReference type="Proteomes" id="UP000694406">
    <property type="component" value="Unplaced"/>
</dbReference>
<evidence type="ECO:0000256" key="3">
    <source>
        <dbReference type="ARBA" id="ARBA00023027"/>
    </source>
</evidence>
<dbReference type="GO" id="GO:1903179">
    <property type="term" value="P:regulation of dopamine biosynthetic process"/>
    <property type="evidence" value="ECO:0007669"/>
    <property type="project" value="Ensembl"/>
</dbReference>
<dbReference type="InterPro" id="IPR016161">
    <property type="entry name" value="Ald_DH/histidinol_DH"/>
</dbReference>
<dbReference type="CDD" id="cd07141">
    <property type="entry name" value="ALDH_F1AB_F2_RALDH1"/>
    <property type="match status" value="1"/>
</dbReference>
<feature type="region of interest" description="Disordered" evidence="7">
    <location>
        <begin position="72"/>
        <end position="103"/>
    </location>
</feature>
<dbReference type="AlphaFoldDB" id="A0A8C5RBV7"/>
<evidence type="ECO:0000256" key="2">
    <source>
        <dbReference type="ARBA" id="ARBA00023002"/>
    </source>
</evidence>
<evidence type="ECO:0000256" key="4">
    <source>
        <dbReference type="ARBA" id="ARBA00024226"/>
    </source>
</evidence>
<protein>
    <recommendedName>
        <fullName evidence="4">aldehyde dehydrogenase (NAD(+))</fullName>
        <ecNumber evidence="4">1.2.1.3</ecNumber>
    </recommendedName>
</protein>